<protein>
    <submittedName>
        <fullName evidence="1">Uncharacterized protein</fullName>
    </submittedName>
</protein>
<dbReference type="Proteomes" id="UP000447355">
    <property type="component" value="Unassembled WGS sequence"/>
</dbReference>
<organism evidence="1 2">
    <name type="scientific">Duganella vulcania</name>
    <dbReference type="NCBI Taxonomy" id="2692166"/>
    <lineage>
        <taxon>Bacteria</taxon>
        <taxon>Pseudomonadati</taxon>
        <taxon>Pseudomonadota</taxon>
        <taxon>Betaproteobacteria</taxon>
        <taxon>Burkholderiales</taxon>
        <taxon>Oxalobacteraceae</taxon>
        <taxon>Telluria group</taxon>
        <taxon>Duganella</taxon>
    </lineage>
</organism>
<comment type="caution">
    <text evidence="1">The sequence shown here is derived from an EMBL/GenBank/DDBJ whole genome shotgun (WGS) entry which is preliminary data.</text>
</comment>
<dbReference type="AlphaFoldDB" id="A0A845GII2"/>
<evidence type="ECO:0000313" key="1">
    <source>
        <dbReference type="EMBL" id="MYM92479.1"/>
    </source>
</evidence>
<sequence>MLTLADYYQWWDRLGDIPVSEGTNEVKADAIEEPFLHFPAGTHREEIWHWFEAQHPDFVVGEVMQGIRKLTVE</sequence>
<reference evidence="1" key="1">
    <citation type="submission" date="2019-12" db="EMBL/GenBank/DDBJ databases">
        <title>Novel species isolated from a subtropical stream in China.</title>
        <authorList>
            <person name="Lu H."/>
        </authorList>
    </citation>
    <scope>NUCLEOTIDE SEQUENCE [LARGE SCALE GENOMIC DNA]</scope>
    <source>
        <strain evidence="1">FT81W</strain>
    </source>
</reference>
<proteinExistence type="predicted"/>
<evidence type="ECO:0000313" key="2">
    <source>
        <dbReference type="Proteomes" id="UP000447355"/>
    </source>
</evidence>
<name>A0A845GII2_9BURK</name>
<gene>
    <name evidence="1" type="ORF">GTP90_01235</name>
</gene>
<dbReference type="EMBL" id="WWCX01000001">
    <property type="protein sequence ID" value="MYM92479.1"/>
    <property type="molecule type" value="Genomic_DNA"/>
</dbReference>
<accession>A0A845GII2</accession>